<dbReference type="AlphaFoldDB" id="B8DRA6"/>
<gene>
    <name evidence="3" type="ordered locus">DvMF_2805</name>
</gene>
<feature type="domain" description="ChrB N-terminal" evidence="2">
    <location>
        <begin position="29"/>
        <end position="111"/>
    </location>
</feature>
<evidence type="ECO:0000259" key="2">
    <source>
        <dbReference type="Pfam" id="PF20229"/>
    </source>
</evidence>
<dbReference type="Pfam" id="PF09828">
    <property type="entry name" value="ChrB_C"/>
    <property type="match status" value="1"/>
</dbReference>
<dbReference type="OrthoDB" id="9784302at2"/>
<feature type="domain" description="ChrB C-terminal" evidence="1">
    <location>
        <begin position="197"/>
        <end position="354"/>
    </location>
</feature>
<reference evidence="3" key="1">
    <citation type="submission" date="2008-10" db="EMBL/GenBank/DDBJ databases">
        <title>Complete sequence of Desulfovibrio vulgaris str. 'Miyazaki F'.</title>
        <authorList>
            <person name="Lucas S."/>
            <person name="Copeland A."/>
            <person name="Lapidus A."/>
            <person name="Glavina del Rio T."/>
            <person name="Dalin E."/>
            <person name="Tice H."/>
            <person name="Bruce D."/>
            <person name="Goodwin L."/>
            <person name="Pitluck S."/>
            <person name="Sims D."/>
            <person name="Brettin T."/>
            <person name="Detter J.C."/>
            <person name="Han C."/>
            <person name="Larimer F."/>
            <person name="Land M."/>
            <person name="Hauser L."/>
            <person name="Kyrpides N."/>
            <person name="Mikhailova N."/>
            <person name="Hazen T.C."/>
            <person name="Richardson P."/>
        </authorList>
    </citation>
    <scope>NUCLEOTIDE SEQUENCE</scope>
    <source>
        <strain evidence="3">Miyazaki F</strain>
    </source>
</reference>
<name>B8DRA6_NITV9</name>
<organism evidence="3">
    <name type="scientific">Nitratidesulfovibrio vulgaris (strain DSM 19637 / Miyazaki F)</name>
    <name type="common">Desulfovibrio vulgaris</name>
    <dbReference type="NCBI Taxonomy" id="883"/>
    <lineage>
        <taxon>Bacteria</taxon>
        <taxon>Pseudomonadati</taxon>
        <taxon>Thermodesulfobacteriota</taxon>
        <taxon>Desulfovibrionia</taxon>
        <taxon>Desulfovibrionales</taxon>
        <taxon>Desulfovibrionaceae</taxon>
        <taxon>Nitratidesulfovibrio</taxon>
    </lineage>
</organism>
<dbReference type="EMBL" id="CP001197">
    <property type="protein sequence ID" value="ACL09743.1"/>
    <property type="molecule type" value="Genomic_DNA"/>
</dbReference>
<evidence type="ECO:0000259" key="1">
    <source>
        <dbReference type="Pfam" id="PF09828"/>
    </source>
</evidence>
<dbReference type="Pfam" id="PF20229">
    <property type="entry name" value="ChrB_N"/>
    <property type="match status" value="1"/>
</dbReference>
<dbReference type="InterPro" id="IPR046858">
    <property type="entry name" value="ChrB_N"/>
</dbReference>
<dbReference type="STRING" id="883.DvMF_2805"/>
<dbReference type="InterPro" id="IPR018634">
    <property type="entry name" value="ChrB_C"/>
</dbReference>
<protein>
    <submittedName>
        <fullName evidence="3">ChrB protein</fullName>
    </submittedName>
</protein>
<accession>B8DRA6</accession>
<dbReference type="KEGG" id="dvm:DvMF_2805"/>
<evidence type="ECO:0000313" key="3">
    <source>
        <dbReference type="EMBL" id="ACL09743.1"/>
    </source>
</evidence>
<proteinExistence type="predicted"/>
<dbReference type="eggNOG" id="COG4275">
    <property type="taxonomic scope" value="Bacteria"/>
</dbReference>
<dbReference type="HOGENOM" id="CLU_079058_0_0_7"/>
<sequence>MPPDQTRDLSWMLCIHNIPPKPPYLRAKAARRLAALGAVALKNAVYVLPDGERQREGLLWLAREIEEGGGRAFVCGASFDVEAGGLTDAQVKALFVDARDAQYRELAAEAQPEFETLGDPREADAPRRDAVAAWAAQLRARFEAIASVDFFGAPAREMMEGLLAGVERWLRLGAPGTARAVQTETYLRAEDYKGLVWVTRPGVHVDRIASAWLVRRFIDAEAAFRFGPPPEGRAGVSDRFGKAGSAGATDATGKTGTAGSGRCVRFDMAEAEFTHEGELCTFEVLLRRFGLDADPALAAVGAVIHDIDLDERHPARPESPGVGALIAGITLRTNDDDERLERGFRVLDDLLEYFRRSAPARPA</sequence>